<name>A0A4Z2HKI8_9TELE</name>
<evidence type="ECO:0000313" key="3">
    <source>
        <dbReference type="Proteomes" id="UP000314294"/>
    </source>
</evidence>
<dbReference type="Proteomes" id="UP000314294">
    <property type="component" value="Unassembled WGS sequence"/>
</dbReference>
<proteinExistence type="predicted"/>
<dbReference type="EMBL" id="SRLO01000229">
    <property type="protein sequence ID" value="TNN65805.1"/>
    <property type="molecule type" value="Genomic_DNA"/>
</dbReference>
<protein>
    <submittedName>
        <fullName evidence="2">Uncharacterized protein</fullName>
    </submittedName>
</protein>
<dbReference type="AlphaFoldDB" id="A0A4Z2HKI8"/>
<comment type="caution">
    <text evidence="2">The sequence shown here is derived from an EMBL/GenBank/DDBJ whole genome shotgun (WGS) entry which is preliminary data.</text>
</comment>
<keyword evidence="3" id="KW-1185">Reference proteome</keyword>
<accession>A0A4Z2HKI8</accession>
<organism evidence="2 3">
    <name type="scientific">Liparis tanakae</name>
    <name type="common">Tanaka's snailfish</name>
    <dbReference type="NCBI Taxonomy" id="230148"/>
    <lineage>
        <taxon>Eukaryota</taxon>
        <taxon>Metazoa</taxon>
        <taxon>Chordata</taxon>
        <taxon>Craniata</taxon>
        <taxon>Vertebrata</taxon>
        <taxon>Euteleostomi</taxon>
        <taxon>Actinopterygii</taxon>
        <taxon>Neopterygii</taxon>
        <taxon>Teleostei</taxon>
        <taxon>Neoteleostei</taxon>
        <taxon>Acanthomorphata</taxon>
        <taxon>Eupercaria</taxon>
        <taxon>Perciformes</taxon>
        <taxon>Cottioidei</taxon>
        <taxon>Cottales</taxon>
        <taxon>Liparidae</taxon>
        <taxon>Liparis</taxon>
    </lineage>
</organism>
<feature type="region of interest" description="Disordered" evidence="1">
    <location>
        <begin position="73"/>
        <end position="94"/>
    </location>
</feature>
<sequence>MGTKTESEPSKPRHYETEKKTTNRVETRERLAQYIGGKTQVYGMMQSGRQEWLRAAHLEVIEVDILDALDQLPFPSHSGEEKQMQRRKKEEGLKPITALISEEAEVNSKERISHQTSGVMERILRSTILI</sequence>
<reference evidence="2 3" key="1">
    <citation type="submission" date="2019-03" db="EMBL/GenBank/DDBJ databases">
        <title>First draft genome of Liparis tanakae, snailfish: a comprehensive survey of snailfish specific genes.</title>
        <authorList>
            <person name="Kim W."/>
            <person name="Song I."/>
            <person name="Jeong J.-H."/>
            <person name="Kim D."/>
            <person name="Kim S."/>
            <person name="Ryu S."/>
            <person name="Song J.Y."/>
            <person name="Lee S.K."/>
        </authorList>
    </citation>
    <scope>NUCLEOTIDE SEQUENCE [LARGE SCALE GENOMIC DNA]</scope>
    <source>
        <tissue evidence="2">Muscle</tissue>
    </source>
</reference>
<evidence type="ECO:0000256" key="1">
    <source>
        <dbReference type="SAM" id="MobiDB-lite"/>
    </source>
</evidence>
<feature type="compositionally biased region" description="Basic and acidic residues" evidence="1">
    <location>
        <begin position="78"/>
        <end position="93"/>
    </location>
</feature>
<feature type="region of interest" description="Disordered" evidence="1">
    <location>
        <begin position="1"/>
        <end position="26"/>
    </location>
</feature>
<evidence type="ECO:0000313" key="2">
    <source>
        <dbReference type="EMBL" id="TNN65805.1"/>
    </source>
</evidence>
<gene>
    <name evidence="2" type="ORF">EYF80_023957</name>
</gene>